<reference evidence="14 15" key="1">
    <citation type="submission" date="2019-05" db="EMBL/GenBank/DDBJ databases">
        <title>Draft genome sequence of Nonomuraea turkmeniaca DSM 43926.</title>
        <authorList>
            <person name="Saricaoglu S."/>
            <person name="Isik K."/>
        </authorList>
    </citation>
    <scope>NUCLEOTIDE SEQUENCE [LARGE SCALE GENOMIC DNA]</scope>
    <source>
        <strain evidence="14 15">DSM 43926</strain>
    </source>
</reference>
<dbReference type="PROSITE" id="PS00211">
    <property type="entry name" value="ABC_TRANSPORTER_1"/>
    <property type="match status" value="1"/>
</dbReference>
<dbReference type="GO" id="GO:0140359">
    <property type="term" value="F:ABC-type transporter activity"/>
    <property type="evidence" value="ECO:0007669"/>
    <property type="project" value="InterPro"/>
</dbReference>
<sequence length="574" mass="60789">MIGTAEELMGSSSGMRGQIVWFALAGVAQGGVFAALLPLLRALLSGDTGGALPWLAVAAGCAVLSALLLWHAANTGYVVGIERIGDRLARRIGEHVVRLPLGWFTAGRAGRLARLTSTSVQDVTGIPSTLLQQIVMAVATPVTVIVVTFFVDWRMGLALVVTAPVALAVFAWVSRVLRDTHGPEDHAHAEVTDRVVEFAQAQQVLRAAGRTEEGWTTLDRALAGHRDAYLHKLGRASRPFGVYVLVVELGFATIMVMGTYLALGGSLRVPDAIAVLILAARFVEPLIQAGDLGGMFRIARVSLDAIGEVMHAKPLPTVSEGPIPADATVELDDVSFGYGERRVLDGFTLRCPPGTVTALVGPSGAGKTTVTRLVARFWDVDSGAVRIGGVDVRELPTADLMSRLALVFQDVYLFDGTIEENVRLGRPDATDAEVRRAAEAARLDEVVARLGAGWETRVGEGGSRLSGGERQRVSIARAVLKDAPIVLLDEATAALDAENEVAVSAAIAELARDRTVLVIAHRLSTVAAADQIAVLDGGRIAELGTHGELLAGGGRYARFWDERKRAAGWRLAAS</sequence>
<evidence type="ECO:0000313" key="14">
    <source>
        <dbReference type="EMBL" id="TMR24821.1"/>
    </source>
</evidence>
<evidence type="ECO:0000256" key="3">
    <source>
        <dbReference type="ARBA" id="ARBA00022475"/>
    </source>
</evidence>
<dbReference type="EMBL" id="VCKY01000007">
    <property type="protein sequence ID" value="TMR24821.1"/>
    <property type="molecule type" value="Genomic_DNA"/>
</dbReference>
<dbReference type="PANTHER" id="PTHR24221">
    <property type="entry name" value="ATP-BINDING CASSETTE SUB-FAMILY B"/>
    <property type="match status" value="1"/>
</dbReference>
<evidence type="ECO:0000256" key="9">
    <source>
        <dbReference type="ARBA" id="ARBA00023136"/>
    </source>
</evidence>
<dbReference type="SMART" id="SM00382">
    <property type="entry name" value="AAA"/>
    <property type="match status" value="1"/>
</dbReference>
<keyword evidence="2" id="KW-0813">Transport</keyword>
<evidence type="ECO:0000256" key="11">
    <source>
        <dbReference type="SAM" id="Phobius"/>
    </source>
</evidence>
<evidence type="ECO:0000256" key="2">
    <source>
        <dbReference type="ARBA" id="ARBA00022448"/>
    </source>
</evidence>
<evidence type="ECO:0000256" key="7">
    <source>
        <dbReference type="ARBA" id="ARBA00022840"/>
    </source>
</evidence>
<evidence type="ECO:0000256" key="1">
    <source>
        <dbReference type="ARBA" id="ARBA00004429"/>
    </source>
</evidence>
<feature type="transmembrane region" description="Helical" evidence="11">
    <location>
        <begin position="240"/>
        <end position="263"/>
    </location>
</feature>
<dbReference type="OrthoDB" id="9806127at2"/>
<feature type="transmembrane region" description="Helical" evidence="11">
    <location>
        <begin position="130"/>
        <end position="150"/>
    </location>
</feature>
<dbReference type="Gene3D" id="3.40.50.300">
    <property type="entry name" value="P-loop containing nucleotide triphosphate hydrolases"/>
    <property type="match status" value="1"/>
</dbReference>
<dbReference type="Proteomes" id="UP000309128">
    <property type="component" value="Unassembled WGS sequence"/>
</dbReference>
<dbReference type="SUPFAM" id="SSF90123">
    <property type="entry name" value="ABC transporter transmembrane region"/>
    <property type="match status" value="1"/>
</dbReference>
<dbReference type="GO" id="GO:0034040">
    <property type="term" value="F:ATPase-coupled lipid transmembrane transporter activity"/>
    <property type="evidence" value="ECO:0007669"/>
    <property type="project" value="TreeGrafter"/>
</dbReference>
<dbReference type="GO" id="GO:0016887">
    <property type="term" value="F:ATP hydrolysis activity"/>
    <property type="evidence" value="ECO:0007669"/>
    <property type="project" value="InterPro"/>
</dbReference>
<dbReference type="InterPro" id="IPR027417">
    <property type="entry name" value="P-loop_NTPase"/>
</dbReference>
<evidence type="ECO:0000259" key="13">
    <source>
        <dbReference type="PROSITE" id="PS50929"/>
    </source>
</evidence>
<accession>A0A5S4FXG9</accession>
<evidence type="ECO:0000256" key="6">
    <source>
        <dbReference type="ARBA" id="ARBA00022741"/>
    </source>
</evidence>
<dbReference type="PROSITE" id="PS50929">
    <property type="entry name" value="ABC_TM1F"/>
    <property type="match status" value="1"/>
</dbReference>
<gene>
    <name evidence="14" type="ORF">ETD86_03365</name>
</gene>
<keyword evidence="5 11" id="KW-0812">Transmembrane</keyword>
<dbReference type="InterPro" id="IPR011527">
    <property type="entry name" value="ABC1_TM_dom"/>
</dbReference>
<evidence type="ECO:0000256" key="10">
    <source>
        <dbReference type="ARBA" id="ARBA00023455"/>
    </source>
</evidence>
<dbReference type="InterPro" id="IPR003593">
    <property type="entry name" value="AAA+_ATPase"/>
</dbReference>
<evidence type="ECO:0000256" key="8">
    <source>
        <dbReference type="ARBA" id="ARBA00022989"/>
    </source>
</evidence>
<keyword evidence="7 14" id="KW-0067">ATP-binding</keyword>
<name>A0A5S4FXG9_9ACTN</name>
<proteinExistence type="inferred from homology"/>
<dbReference type="InterPro" id="IPR036640">
    <property type="entry name" value="ABC1_TM_sf"/>
</dbReference>
<dbReference type="GO" id="GO:0005524">
    <property type="term" value="F:ATP binding"/>
    <property type="evidence" value="ECO:0007669"/>
    <property type="project" value="UniProtKB-KW"/>
</dbReference>
<dbReference type="InterPro" id="IPR003439">
    <property type="entry name" value="ABC_transporter-like_ATP-bd"/>
</dbReference>
<feature type="domain" description="ABC transporter" evidence="12">
    <location>
        <begin position="329"/>
        <end position="562"/>
    </location>
</feature>
<dbReference type="SUPFAM" id="SSF52540">
    <property type="entry name" value="P-loop containing nucleoside triphosphate hydrolases"/>
    <property type="match status" value="1"/>
</dbReference>
<keyword evidence="9 11" id="KW-0472">Membrane</keyword>
<feature type="transmembrane region" description="Helical" evidence="11">
    <location>
        <begin position="19"/>
        <end position="40"/>
    </location>
</feature>
<keyword evidence="8 11" id="KW-1133">Transmembrane helix</keyword>
<dbReference type="PANTHER" id="PTHR24221:SF654">
    <property type="entry name" value="ATP-BINDING CASSETTE SUB-FAMILY B MEMBER 6"/>
    <property type="match status" value="1"/>
</dbReference>
<dbReference type="GO" id="GO:0005886">
    <property type="term" value="C:plasma membrane"/>
    <property type="evidence" value="ECO:0007669"/>
    <property type="project" value="UniProtKB-SubCell"/>
</dbReference>
<feature type="transmembrane region" description="Helical" evidence="11">
    <location>
        <begin position="157"/>
        <end position="174"/>
    </location>
</feature>
<keyword evidence="3" id="KW-1003">Cell membrane</keyword>
<keyword evidence="6" id="KW-0547">Nucleotide-binding</keyword>
<protein>
    <submittedName>
        <fullName evidence="14">ABC transporter ATP-binding protein</fullName>
    </submittedName>
</protein>
<dbReference type="Pfam" id="PF00664">
    <property type="entry name" value="ABC_membrane"/>
    <property type="match status" value="1"/>
</dbReference>
<evidence type="ECO:0000256" key="4">
    <source>
        <dbReference type="ARBA" id="ARBA00022519"/>
    </source>
</evidence>
<dbReference type="InterPro" id="IPR039421">
    <property type="entry name" value="Type_1_exporter"/>
</dbReference>
<evidence type="ECO:0000256" key="5">
    <source>
        <dbReference type="ARBA" id="ARBA00022692"/>
    </source>
</evidence>
<dbReference type="PROSITE" id="PS50893">
    <property type="entry name" value="ABC_TRANSPORTER_2"/>
    <property type="match status" value="1"/>
</dbReference>
<organism evidence="14 15">
    <name type="scientific">Nonomuraea turkmeniaca</name>
    <dbReference type="NCBI Taxonomy" id="103838"/>
    <lineage>
        <taxon>Bacteria</taxon>
        <taxon>Bacillati</taxon>
        <taxon>Actinomycetota</taxon>
        <taxon>Actinomycetes</taxon>
        <taxon>Streptosporangiales</taxon>
        <taxon>Streptosporangiaceae</taxon>
        <taxon>Nonomuraea</taxon>
    </lineage>
</organism>
<dbReference type="FunFam" id="3.40.50.300:FF:000221">
    <property type="entry name" value="Multidrug ABC transporter ATP-binding protein"/>
    <property type="match status" value="1"/>
</dbReference>
<comment type="caution">
    <text evidence="14">The sequence shown here is derived from an EMBL/GenBank/DDBJ whole genome shotgun (WGS) entry which is preliminary data.</text>
</comment>
<keyword evidence="15" id="KW-1185">Reference proteome</keyword>
<feature type="transmembrane region" description="Helical" evidence="11">
    <location>
        <begin position="52"/>
        <end position="73"/>
    </location>
</feature>
<dbReference type="InterPro" id="IPR017871">
    <property type="entry name" value="ABC_transporter-like_CS"/>
</dbReference>
<dbReference type="Gene3D" id="1.20.1560.10">
    <property type="entry name" value="ABC transporter type 1, transmembrane domain"/>
    <property type="match status" value="1"/>
</dbReference>
<dbReference type="Pfam" id="PF00005">
    <property type="entry name" value="ABC_tran"/>
    <property type="match status" value="1"/>
</dbReference>
<comment type="subcellular location">
    <subcellularLocation>
        <location evidence="1">Cell inner membrane</location>
        <topology evidence="1">Multi-pass membrane protein</topology>
    </subcellularLocation>
</comment>
<evidence type="ECO:0000259" key="12">
    <source>
        <dbReference type="PROSITE" id="PS50893"/>
    </source>
</evidence>
<feature type="domain" description="ABC transmembrane type-1" evidence="13">
    <location>
        <begin position="19"/>
        <end position="296"/>
    </location>
</feature>
<comment type="similarity">
    <text evidence="10">Belongs to the ABC transporter superfamily. Siderophore-Fe(3+) uptake transporter (SIUT) (TC 3.A.1.21) family.</text>
</comment>
<keyword evidence="4" id="KW-0997">Cell inner membrane</keyword>
<evidence type="ECO:0000313" key="15">
    <source>
        <dbReference type="Proteomes" id="UP000309128"/>
    </source>
</evidence>
<dbReference type="AlphaFoldDB" id="A0A5S4FXG9"/>